<evidence type="ECO:0000313" key="6">
    <source>
        <dbReference type="Proteomes" id="UP001597090"/>
    </source>
</evidence>
<dbReference type="RefSeq" id="WP_386810735.1">
    <property type="nucleotide sequence ID" value="NZ_JBHTIH010000002.1"/>
</dbReference>
<keyword evidence="2" id="KW-0378">Hydrolase</keyword>
<dbReference type="SUPFAM" id="SSF56235">
    <property type="entry name" value="N-terminal nucleophile aminohydrolases (Ntn hydrolases)"/>
    <property type="match status" value="1"/>
</dbReference>
<sequence>MARPITRWTRRIAIGLLALLLVLGLAAWLALRGSLPQLDGELALPGLSAPIAVTRDALGVVTIEAANERDAMRALGYVHAQERYFEMDLMRRTAAGELAALFGPIAVDTDKRHRMHRMRARVAQQLDGIAGNHRPVLQAYVDGVNAGLAGLKSRPWPYLLLRAQPDPWQLADTALAGYAMYFDLHDADNARELALWKLKPHLPPALFTLLTHAGSSWDAPMMGTPRGDAVLPDATTLDLRRLPASAGKVAAQLPSPPELGSNNFAVSGALTADGRAIVANDMHLTLRAPNIWFRARLRYADARAPQGRVDVAGFTLPGLPAMVVGSNGHVAWGFTNSYGDWLDWQRVRPCTPGSTPAPCARVTAHRERITVVGAQPVDVEVEETAWGPILHREADGEAWALRWVAHLPGSLSLALADFSRAGSLREVLQLADAVAMPAQNLVVGDRSGEIAWRLLGPLPQRSADCVSTPVASLRPADTACDPWALETAGTPILLPASGRAWTANSRVVDGEALQRIGDGGYVLGSRARQIRDRLFAQQRFGERDLLAIQLDDRTLFLRRWWQLLGDTATRARSPALQQLSRAASTWQPHATADSVSYRIVRAWRLKVHERIAEGLAAPARTALGAEFELPALPQLEGVAWPLLTQRPAHLLPSRFASWDALLEDAARDVRDELAAQGPLAERSWGERNTARICHPLAGALPAFGRRALCMPFEPLRGDTAMPRVQTPDMGASERMVVSPGHEADGIIHMPGGQSGHPLSPFWGAGHDDWVHGRPTPFLPGAVQHTLHLVPSQPGQSR</sequence>
<proteinExistence type="inferred from homology"/>
<evidence type="ECO:0000256" key="3">
    <source>
        <dbReference type="ARBA" id="ARBA00023145"/>
    </source>
</evidence>
<dbReference type="InterPro" id="IPR029055">
    <property type="entry name" value="Ntn_hydrolases_N"/>
</dbReference>
<protein>
    <submittedName>
        <fullName evidence="5">Penicillin acylase family protein</fullName>
    </submittedName>
</protein>
<dbReference type="Gene3D" id="3.60.20.10">
    <property type="entry name" value="Glutamine Phosphoribosylpyrophosphate, subunit 1, domain 1"/>
    <property type="match status" value="1"/>
</dbReference>
<evidence type="ECO:0000256" key="1">
    <source>
        <dbReference type="ARBA" id="ARBA00006586"/>
    </source>
</evidence>
<dbReference type="InterPro" id="IPR002692">
    <property type="entry name" value="S45"/>
</dbReference>
<dbReference type="PIRSF" id="PIRSF001227">
    <property type="entry name" value="Pen_acylase"/>
    <property type="match status" value="1"/>
</dbReference>
<dbReference type="CDD" id="cd03747">
    <property type="entry name" value="Ntn_PGA_like"/>
    <property type="match status" value="1"/>
</dbReference>
<dbReference type="InterPro" id="IPR023343">
    <property type="entry name" value="Penicillin_amidase_dom1"/>
</dbReference>
<keyword evidence="6" id="KW-1185">Reference proteome</keyword>
<dbReference type="Gene3D" id="1.10.1400.10">
    <property type="match status" value="1"/>
</dbReference>
<gene>
    <name evidence="5" type="ORF">ACFQZQ_00495</name>
</gene>
<dbReference type="InterPro" id="IPR043147">
    <property type="entry name" value="Penicillin_amidase_A-knob"/>
</dbReference>
<reference evidence="6" key="1">
    <citation type="journal article" date="2019" name="Int. J. Syst. Evol. Microbiol.">
        <title>The Global Catalogue of Microorganisms (GCM) 10K type strain sequencing project: providing services to taxonomists for standard genome sequencing and annotation.</title>
        <authorList>
            <consortium name="The Broad Institute Genomics Platform"/>
            <consortium name="The Broad Institute Genome Sequencing Center for Infectious Disease"/>
            <person name="Wu L."/>
            <person name="Ma J."/>
        </authorList>
    </citation>
    <scope>NUCLEOTIDE SEQUENCE [LARGE SCALE GENOMIC DNA]</scope>
    <source>
        <strain evidence="6">CCUG 55491</strain>
    </source>
</reference>
<evidence type="ECO:0000256" key="4">
    <source>
        <dbReference type="ARBA" id="ARBA00038735"/>
    </source>
</evidence>
<dbReference type="EMBL" id="JBHTIH010000002">
    <property type="protein sequence ID" value="MFD0737771.1"/>
    <property type="molecule type" value="Genomic_DNA"/>
</dbReference>
<dbReference type="PANTHER" id="PTHR34218:SF4">
    <property type="entry name" value="ACYL-HOMOSERINE LACTONE ACYLASE QUIP"/>
    <property type="match status" value="1"/>
</dbReference>
<dbReference type="PANTHER" id="PTHR34218">
    <property type="entry name" value="PEPTIDASE S45 PENICILLIN AMIDASE"/>
    <property type="match status" value="1"/>
</dbReference>
<dbReference type="InterPro" id="IPR043146">
    <property type="entry name" value="Penicillin_amidase_N_B-knob"/>
</dbReference>
<dbReference type="Pfam" id="PF01804">
    <property type="entry name" value="Penicil_amidase"/>
    <property type="match status" value="1"/>
</dbReference>
<dbReference type="Gene3D" id="1.10.439.10">
    <property type="entry name" value="Penicillin Amidohydrolase, domain 1"/>
    <property type="match status" value="1"/>
</dbReference>
<evidence type="ECO:0000256" key="2">
    <source>
        <dbReference type="ARBA" id="ARBA00022801"/>
    </source>
</evidence>
<keyword evidence="3" id="KW-0865">Zymogen</keyword>
<comment type="similarity">
    <text evidence="1">Belongs to the peptidase S45 family.</text>
</comment>
<dbReference type="InterPro" id="IPR014395">
    <property type="entry name" value="Pen/GL7ACA/AHL_acylase"/>
</dbReference>
<comment type="caution">
    <text evidence="5">The sequence shown here is derived from an EMBL/GenBank/DDBJ whole genome shotgun (WGS) entry which is preliminary data.</text>
</comment>
<organism evidence="5 6">
    <name type="scientific">Lysobacter koreensis</name>
    <dbReference type="NCBI Taxonomy" id="266122"/>
    <lineage>
        <taxon>Bacteria</taxon>
        <taxon>Pseudomonadati</taxon>
        <taxon>Pseudomonadota</taxon>
        <taxon>Gammaproteobacteria</taxon>
        <taxon>Lysobacterales</taxon>
        <taxon>Lysobacteraceae</taxon>
        <taxon>Lysobacter</taxon>
    </lineage>
</organism>
<dbReference type="Gene3D" id="2.30.120.10">
    <property type="match status" value="1"/>
</dbReference>
<evidence type="ECO:0000313" key="5">
    <source>
        <dbReference type="EMBL" id="MFD0737771.1"/>
    </source>
</evidence>
<dbReference type="Proteomes" id="UP001597090">
    <property type="component" value="Unassembled WGS sequence"/>
</dbReference>
<accession>A0ABW2YIT8</accession>
<name>A0ABW2YIT8_9GAMM</name>
<comment type="subunit">
    <text evidence="4">Heterodimer of an alpha subunit and a beta subunit processed from the same precursor.</text>
</comment>